<dbReference type="GO" id="GO:0004673">
    <property type="term" value="F:protein histidine kinase activity"/>
    <property type="evidence" value="ECO:0007669"/>
    <property type="project" value="UniProtKB-EC"/>
</dbReference>
<dbReference type="Gene3D" id="3.30.565.10">
    <property type="entry name" value="Histidine kinase-like ATPase, C-terminal domain"/>
    <property type="match status" value="1"/>
</dbReference>
<dbReference type="SUPFAM" id="SSF55874">
    <property type="entry name" value="ATPase domain of HSP90 chaperone/DNA topoisomerase II/histidine kinase"/>
    <property type="match status" value="1"/>
</dbReference>
<proteinExistence type="predicted"/>
<dbReference type="GO" id="GO:0005524">
    <property type="term" value="F:ATP binding"/>
    <property type="evidence" value="ECO:0007669"/>
    <property type="project" value="UniProtKB-KW"/>
</dbReference>
<dbReference type="EC" id="2.7.13.3" evidence="2"/>
<dbReference type="PANTHER" id="PTHR43065:SF46">
    <property type="entry name" value="C4-DICARBOXYLATE TRANSPORT SENSOR PROTEIN DCTB"/>
    <property type="match status" value="1"/>
</dbReference>
<keyword evidence="5" id="KW-0418">Kinase</keyword>
<dbReference type="PRINTS" id="PR00344">
    <property type="entry name" value="BCTRLSENSOR"/>
</dbReference>
<comment type="caution">
    <text evidence="9">The sequence shown here is derived from an EMBL/GenBank/DDBJ whole genome shotgun (WGS) entry which is preliminary data.</text>
</comment>
<evidence type="ECO:0000256" key="1">
    <source>
        <dbReference type="ARBA" id="ARBA00000085"/>
    </source>
</evidence>
<feature type="domain" description="Histidine kinase" evidence="8">
    <location>
        <begin position="228"/>
        <end position="448"/>
    </location>
</feature>
<protein>
    <recommendedName>
        <fullName evidence="2">histidine kinase</fullName>
        <ecNumber evidence="2">2.7.13.3</ecNumber>
    </recommendedName>
</protein>
<gene>
    <name evidence="9" type="ORF">GO621_14005</name>
</gene>
<dbReference type="Pfam" id="PF02518">
    <property type="entry name" value="HATPase_c"/>
    <property type="match status" value="1"/>
</dbReference>
<evidence type="ECO:0000256" key="2">
    <source>
        <dbReference type="ARBA" id="ARBA00012438"/>
    </source>
</evidence>
<evidence type="ECO:0000256" key="5">
    <source>
        <dbReference type="ARBA" id="ARBA00022777"/>
    </source>
</evidence>
<evidence type="ECO:0000256" key="7">
    <source>
        <dbReference type="ARBA" id="ARBA00023012"/>
    </source>
</evidence>
<dbReference type="AlphaFoldDB" id="A0A7K1SZB8"/>
<organism evidence="9 10">
    <name type="scientific">Mucilaginibacter arboris</name>
    <dbReference type="NCBI Taxonomy" id="2682090"/>
    <lineage>
        <taxon>Bacteria</taxon>
        <taxon>Pseudomonadati</taxon>
        <taxon>Bacteroidota</taxon>
        <taxon>Sphingobacteriia</taxon>
        <taxon>Sphingobacteriales</taxon>
        <taxon>Sphingobacteriaceae</taxon>
        <taxon>Mucilaginibacter</taxon>
    </lineage>
</organism>
<dbReference type="Proteomes" id="UP000462014">
    <property type="component" value="Unassembled WGS sequence"/>
</dbReference>
<evidence type="ECO:0000256" key="6">
    <source>
        <dbReference type="ARBA" id="ARBA00022840"/>
    </source>
</evidence>
<keyword evidence="7" id="KW-0902">Two-component regulatory system</keyword>
<dbReference type="EMBL" id="WPIK01000012">
    <property type="protein sequence ID" value="MVN22643.1"/>
    <property type="molecule type" value="Genomic_DNA"/>
</dbReference>
<comment type="catalytic activity">
    <reaction evidence="1">
        <text>ATP + protein L-histidine = ADP + protein N-phospho-L-histidine.</text>
        <dbReference type="EC" id="2.7.13.3"/>
    </reaction>
</comment>
<dbReference type="InterPro" id="IPR005467">
    <property type="entry name" value="His_kinase_dom"/>
</dbReference>
<dbReference type="GO" id="GO:0000160">
    <property type="term" value="P:phosphorelay signal transduction system"/>
    <property type="evidence" value="ECO:0007669"/>
    <property type="project" value="UniProtKB-KW"/>
</dbReference>
<dbReference type="RefSeq" id="WP_157568092.1">
    <property type="nucleotide sequence ID" value="NZ_WPIK01000012.1"/>
</dbReference>
<accession>A0A7K1SZB8</accession>
<dbReference type="PANTHER" id="PTHR43065">
    <property type="entry name" value="SENSOR HISTIDINE KINASE"/>
    <property type="match status" value="1"/>
</dbReference>
<keyword evidence="6 9" id="KW-0067">ATP-binding</keyword>
<reference evidence="9 10" key="1">
    <citation type="submission" date="2019-12" db="EMBL/GenBank/DDBJ databases">
        <title>Mucilaginibacter sp. HMF7410 genome sequencing and assembly.</title>
        <authorList>
            <person name="Kang H."/>
            <person name="Cha I."/>
            <person name="Kim H."/>
            <person name="Joh K."/>
        </authorList>
    </citation>
    <scope>NUCLEOTIDE SEQUENCE [LARGE SCALE GENOMIC DNA]</scope>
    <source>
        <strain evidence="9 10">HMF7410</strain>
    </source>
</reference>
<dbReference type="PROSITE" id="PS50109">
    <property type="entry name" value="HIS_KIN"/>
    <property type="match status" value="1"/>
</dbReference>
<evidence type="ECO:0000259" key="8">
    <source>
        <dbReference type="PROSITE" id="PS50109"/>
    </source>
</evidence>
<dbReference type="InterPro" id="IPR036890">
    <property type="entry name" value="HATPase_C_sf"/>
</dbReference>
<dbReference type="InterPro" id="IPR004358">
    <property type="entry name" value="Sig_transdc_His_kin-like_C"/>
</dbReference>
<keyword evidence="10" id="KW-1185">Reference proteome</keyword>
<keyword evidence="4" id="KW-0547">Nucleotide-binding</keyword>
<evidence type="ECO:0000256" key="3">
    <source>
        <dbReference type="ARBA" id="ARBA00022679"/>
    </source>
</evidence>
<evidence type="ECO:0000313" key="9">
    <source>
        <dbReference type="EMBL" id="MVN22643.1"/>
    </source>
</evidence>
<dbReference type="SMART" id="SM00387">
    <property type="entry name" value="HATPase_c"/>
    <property type="match status" value="1"/>
</dbReference>
<sequence length="448" mass="51113">MKPYQWNILWRILLLPLTFSAAAYVTFHFGYHYLLLLLPVLFLQLKNLYHFQQKTHQELEQFVEGVHYHDFSRHFEVKHAPANLQVLRKGFNEINSTFKTISRDKETQYQYLQKILELVGTGILSYEAETGDVVWMNETLKAMLRLPYLKNIHALKKRNEQLYQQIISLKNSKSTVVTLPDAQVSIKVLLSATGFQTEGKRYKLLALQNVNEALDETESRAWQKLLSVMTHEIMNSIAPISSLAHTLKNRLQEANASFTTEKKASGLLEDLELGIDTIRSRSEGLLKFAETYRNLNKITTLNVKKVFVRDLFESLNTLMEPTLAQKNIELDIVLKDTGLTVEVDPMLIEQVLINLLVNAIEAVKDRENTIIVLSGYVLNDKKTVLKIADNGTGMAEDLLEQIFVPFFSTKKNGSGIGLSLCKQIMLLHKAQIQVQSIEGEGTAFLLQF</sequence>
<keyword evidence="3" id="KW-0808">Transferase</keyword>
<dbReference type="InterPro" id="IPR003594">
    <property type="entry name" value="HATPase_dom"/>
</dbReference>
<name>A0A7K1SZB8_9SPHI</name>
<evidence type="ECO:0000313" key="10">
    <source>
        <dbReference type="Proteomes" id="UP000462014"/>
    </source>
</evidence>
<evidence type="ECO:0000256" key="4">
    <source>
        <dbReference type="ARBA" id="ARBA00022741"/>
    </source>
</evidence>